<feature type="region of interest" description="Disordered" evidence="1">
    <location>
        <begin position="197"/>
        <end position="223"/>
    </location>
</feature>
<comment type="caution">
    <text evidence="3">The sequence shown here is derived from an EMBL/GenBank/DDBJ whole genome shotgun (WGS) entry which is preliminary data.</text>
</comment>
<sequence>MSLGVLAATPAAAEEKVPTPQAKAAARSFADEGWNLYTAGRYEEALKAFREAEAKVHAPTFLLMVARCYVKLGRLLDARAAYQTILDEKLAASAPPAFTEAQFTARKERADLELRIPTVEVAIKGAVQEVREVTLDGLPIPLSTPVQRDPGEHTLVVHVSGRRPLTKSIRLQEEARERVELDQAALGALPRTARLEFAPDQRSTGAGQVPGGRSTDGTSGAAGWFTPDRRTAVLVGGSAAAGLGLAAGAICTVLANGRASDAARLEAELVEQGNGSALCPGADPAQCARLKDATLAKVELSNAAFWSFVAGGAIGVGTLAYGIVTMRPAAPTPSIRLTPLLDRDTAGLSLAGKF</sequence>
<evidence type="ECO:0000313" key="3">
    <source>
        <dbReference type="EMBL" id="KYF72323.1"/>
    </source>
</evidence>
<dbReference type="Gene3D" id="1.25.40.10">
    <property type="entry name" value="Tetratricopeptide repeat domain"/>
    <property type="match status" value="1"/>
</dbReference>
<dbReference type="SUPFAM" id="SSF48452">
    <property type="entry name" value="TPR-like"/>
    <property type="match status" value="1"/>
</dbReference>
<accession>A0A150QWF9</accession>
<dbReference type="Proteomes" id="UP000075635">
    <property type="component" value="Unassembled WGS sequence"/>
</dbReference>
<dbReference type="AlphaFoldDB" id="A0A150QWF9"/>
<keyword evidence="2" id="KW-0812">Transmembrane</keyword>
<protein>
    <recommendedName>
        <fullName evidence="5">PEGA domain-containing protein</fullName>
    </recommendedName>
</protein>
<evidence type="ECO:0000313" key="4">
    <source>
        <dbReference type="Proteomes" id="UP000075635"/>
    </source>
</evidence>
<dbReference type="EMBL" id="JEMB01003454">
    <property type="protein sequence ID" value="KYF72323.1"/>
    <property type="molecule type" value="Genomic_DNA"/>
</dbReference>
<evidence type="ECO:0008006" key="5">
    <source>
        <dbReference type="Google" id="ProtNLM"/>
    </source>
</evidence>
<dbReference type="InterPro" id="IPR011990">
    <property type="entry name" value="TPR-like_helical_dom_sf"/>
</dbReference>
<keyword evidence="2" id="KW-1133">Transmembrane helix</keyword>
<feature type="transmembrane region" description="Helical" evidence="2">
    <location>
        <begin position="303"/>
        <end position="324"/>
    </location>
</feature>
<proteinExistence type="predicted"/>
<evidence type="ECO:0000256" key="1">
    <source>
        <dbReference type="SAM" id="MobiDB-lite"/>
    </source>
</evidence>
<gene>
    <name evidence="3" type="ORF">BE17_43105</name>
</gene>
<reference evidence="3 4" key="1">
    <citation type="submission" date="2014-02" db="EMBL/GenBank/DDBJ databases">
        <title>The small core and large imbalanced accessory genome model reveals a collaborative survival strategy of Sorangium cellulosum strains in nature.</title>
        <authorList>
            <person name="Han K."/>
            <person name="Peng R."/>
            <person name="Blom J."/>
            <person name="Li Y.-Z."/>
        </authorList>
    </citation>
    <scope>NUCLEOTIDE SEQUENCE [LARGE SCALE GENOMIC DNA]</scope>
    <source>
        <strain evidence="3 4">So0011-07</strain>
    </source>
</reference>
<organism evidence="3 4">
    <name type="scientific">Sorangium cellulosum</name>
    <name type="common">Polyangium cellulosum</name>
    <dbReference type="NCBI Taxonomy" id="56"/>
    <lineage>
        <taxon>Bacteria</taxon>
        <taxon>Pseudomonadati</taxon>
        <taxon>Myxococcota</taxon>
        <taxon>Polyangia</taxon>
        <taxon>Polyangiales</taxon>
        <taxon>Polyangiaceae</taxon>
        <taxon>Sorangium</taxon>
    </lineage>
</organism>
<keyword evidence="2" id="KW-0472">Membrane</keyword>
<name>A0A150QWF9_SORCE</name>
<evidence type="ECO:0000256" key="2">
    <source>
        <dbReference type="SAM" id="Phobius"/>
    </source>
</evidence>